<name>A0A2H0XA80_UNCKA</name>
<feature type="region of interest" description="Disordered" evidence="4">
    <location>
        <begin position="583"/>
        <end position="607"/>
    </location>
</feature>
<dbReference type="Gene3D" id="3.30.300.160">
    <property type="entry name" value="Type II secretion system, protein E, N-terminal domain"/>
    <property type="match status" value="1"/>
</dbReference>
<feature type="domain" description="Bacterial type II secretion system protein E" evidence="5">
    <location>
        <begin position="180"/>
        <end position="568"/>
    </location>
</feature>
<dbReference type="InterPro" id="IPR001482">
    <property type="entry name" value="T2SS/T4SS_dom"/>
</dbReference>
<comment type="caution">
    <text evidence="7">The sequence shown here is derived from an EMBL/GenBank/DDBJ whole genome shotgun (WGS) entry which is preliminary data.</text>
</comment>
<evidence type="ECO:0000313" key="7">
    <source>
        <dbReference type="EMBL" id="PIS21069.1"/>
    </source>
</evidence>
<dbReference type="Pfam" id="PF00437">
    <property type="entry name" value="T2SSE"/>
    <property type="match status" value="1"/>
</dbReference>
<dbReference type="Pfam" id="PF05157">
    <property type="entry name" value="MshEN"/>
    <property type="match status" value="1"/>
</dbReference>
<evidence type="ECO:0000256" key="4">
    <source>
        <dbReference type="SAM" id="MobiDB-lite"/>
    </source>
</evidence>
<dbReference type="SUPFAM" id="SSF52540">
    <property type="entry name" value="P-loop containing nucleoside triphosphate hydrolases"/>
    <property type="match status" value="1"/>
</dbReference>
<dbReference type="SUPFAM" id="SSF160246">
    <property type="entry name" value="EspE N-terminal domain-like"/>
    <property type="match status" value="1"/>
</dbReference>
<keyword evidence="2" id="KW-0547">Nucleotide-binding</keyword>
<evidence type="ECO:0000259" key="6">
    <source>
        <dbReference type="Pfam" id="PF05157"/>
    </source>
</evidence>
<evidence type="ECO:0000313" key="8">
    <source>
        <dbReference type="Proteomes" id="UP000231414"/>
    </source>
</evidence>
<keyword evidence="3" id="KW-0067">ATP-binding</keyword>
<dbReference type="PANTHER" id="PTHR30258">
    <property type="entry name" value="TYPE II SECRETION SYSTEM PROTEIN GSPE-RELATED"/>
    <property type="match status" value="1"/>
</dbReference>
<dbReference type="Gene3D" id="3.40.50.300">
    <property type="entry name" value="P-loop containing nucleotide triphosphate hydrolases"/>
    <property type="match status" value="1"/>
</dbReference>
<dbReference type="EMBL" id="PEYW01000006">
    <property type="protein sequence ID" value="PIS21069.1"/>
    <property type="molecule type" value="Genomic_DNA"/>
</dbReference>
<dbReference type="InterPro" id="IPR037257">
    <property type="entry name" value="T2SS_E_N_sf"/>
</dbReference>
<accession>A0A2H0XA80</accession>
<dbReference type="AlphaFoldDB" id="A0A2H0XA80"/>
<dbReference type="InterPro" id="IPR027417">
    <property type="entry name" value="P-loop_NTPase"/>
</dbReference>
<evidence type="ECO:0000259" key="5">
    <source>
        <dbReference type="Pfam" id="PF00437"/>
    </source>
</evidence>
<organism evidence="7 8">
    <name type="scientific">candidate division WWE3 bacterium CG08_land_8_20_14_0_20_43_13</name>
    <dbReference type="NCBI Taxonomy" id="1975087"/>
    <lineage>
        <taxon>Bacteria</taxon>
        <taxon>Katanobacteria</taxon>
    </lineage>
</organism>
<evidence type="ECO:0000256" key="3">
    <source>
        <dbReference type="ARBA" id="ARBA00022840"/>
    </source>
</evidence>
<reference evidence="8" key="1">
    <citation type="submission" date="2017-09" db="EMBL/GenBank/DDBJ databases">
        <title>Depth-based differentiation of microbial function through sediment-hosted aquifers and enrichment of novel symbionts in the deep terrestrial subsurface.</title>
        <authorList>
            <person name="Probst A.J."/>
            <person name="Ladd B."/>
            <person name="Jarett J.K."/>
            <person name="Geller-Mcgrath D.E."/>
            <person name="Sieber C.M.K."/>
            <person name="Emerson J.B."/>
            <person name="Anantharaman K."/>
            <person name="Thomas B.C."/>
            <person name="Malmstrom R."/>
            <person name="Stieglmeier M."/>
            <person name="Klingl A."/>
            <person name="Woyke T."/>
            <person name="Ryan C.M."/>
            <person name="Banfield J.F."/>
        </authorList>
    </citation>
    <scope>NUCLEOTIDE SEQUENCE [LARGE SCALE GENOMIC DNA]</scope>
</reference>
<evidence type="ECO:0000256" key="2">
    <source>
        <dbReference type="ARBA" id="ARBA00022741"/>
    </source>
</evidence>
<dbReference type="GO" id="GO:0005886">
    <property type="term" value="C:plasma membrane"/>
    <property type="evidence" value="ECO:0007669"/>
    <property type="project" value="TreeGrafter"/>
</dbReference>
<dbReference type="PANTHER" id="PTHR30258:SF1">
    <property type="entry name" value="PROTEIN TRANSPORT PROTEIN HOFB HOMOLOG"/>
    <property type="match status" value="1"/>
</dbReference>
<dbReference type="FunFam" id="3.40.50.300:FF:000398">
    <property type="entry name" value="Type IV pilus assembly ATPase PilB"/>
    <property type="match status" value="1"/>
</dbReference>
<dbReference type="GO" id="GO:0016887">
    <property type="term" value="F:ATP hydrolysis activity"/>
    <property type="evidence" value="ECO:0007669"/>
    <property type="project" value="TreeGrafter"/>
</dbReference>
<sequence length="607" mass="66734">MKPQSQKGIEDILSEKGLLTADQLSAVKFESINSGQPVEKILLDRGYVDSVELVKARGDLFGIPFVQLSTKVITPEILDYVPEPVARKYSLIPFGQEKGSLLVAMEDPLDLQVAEFLEKRTGLRVSPYIAQTEDILQAIESQYGKSIGTEVTAALEEVGSDTTRIEEQIRDINKAEETIRDAPVARIVSAILEYAVKSRASDVHIEPQEERSRVRYRIDGILQERLTLPKNVHPSVCARIKILSNLKIDERRIPQDGRFKVQVGDTKTDLRVSTLPTIFGEKVVIRLLKEQSKVLNFDDLGLRGTSLKRVKEAIELPDGIVLVTGPTGSGKTVTLATCLTKCNTIGVNIITLEDPVEIRVPGVNQVQINPQAGLTFASGLRAILRQDPNIVMVGEIRDEETAHLAIHAALTGHLVLSTLHTNSSAGAIPRLIDMGAEPFLIGSTVSIVIAQRLVRKICPHCKKEYPAPEEIIVEAKEILGPLFPSKNNGNVSFFKGAGCERCDKSGYAGRLGIFEVLKMSDSVRKLTLEKQPESLIAETAIKEGMLTLLQDGYLKVLEGLTTLEEVMRVAQDSDDKQEELFSGVATNKSQKPANDDFELAKKKPVLK</sequence>
<dbReference type="InterPro" id="IPR007831">
    <property type="entry name" value="T2SS_GspE_N"/>
</dbReference>
<feature type="domain" description="Type II secretion system protein GspE N-terminal" evidence="6">
    <location>
        <begin position="61"/>
        <end position="145"/>
    </location>
</feature>
<proteinExistence type="inferred from homology"/>
<dbReference type="Proteomes" id="UP000231414">
    <property type="component" value="Unassembled WGS sequence"/>
</dbReference>
<dbReference type="CDD" id="cd01129">
    <property type="entry name" value="PulE-GspE-like"/>
    <property type="match status" value="1"/>
</dbReference>
<evidence type="ECO:0000256" key="1">
    <source>
        <dbReference type="ARBA" id="ARBA00006611"/>
    </source>
</evidence>
<protein>
    <submittedName>
        <fullName evidence="7">Type II secretion system protein GspE</fullName>
    </submittedName>
</protein>
<dbReference type="FunFam" id="3.30.450.90:FF:000001">
    <property type="entry name" value="Type II secretion system ATPase GspE"/>
    <property type="match status" value="1"/>
</dbReference>
<gene>
    <name evidence="7" type="ORF">COT52_00375</name>
</gene>
<comment type="similarity">
    <text evidence="1">Belongs to the GSP E family.</text>
</comment>
<dbReference type="Gene3D" id="3.30.450.90">
    <property type="match status" value="1"/>
</dbReference>
<dbReference type="GO" id="GO:0005524">
    <property type="term" value="F:ATP binding"/>
    <property type="evidence" value="ECO:0007669"/>
    <property type="project" value="UniProtKB-KW"/>
</dbReference>